<dbReference type="SUPFAM" id="SSF46689">
    <property type="entry name" value="Homeodomain-like"/>
    <property type="match status" value="1"/>
</dbReference>
<evidence type="ECO:0000256" key="1">
    <source>
        <dbReference type="ARBA" id="ARBA00023015"/>
    </source>
</evidence>
<evidence type="ECO:0000256" key="4">
    <source>
        <dbReference type="PROSITE-ProRule" id="PRU00335"/>
    </source>
</evidence>
<dbReference type="InterPro" id="IPR050109">
    <property type="entry name" value="HTH-type_TetR-like_transc_reg"/>
</dbReference>
<evidence type="ECO:0000256" key="5">
    <source>
        <dbReference type="SAM" id="MobiDB-lite"/>
    </source>
</evidence>
<dbReference type="Pfam" id="PF00440">
    <property type="entry name" value="TetR_N"/>
    <property type="match status" value="1"/>
</dbReference>
<dbReference type="Proteomes" id="UP000067626">
    <property type="component" value="Chromosome"/>
</dbReference>
<evidence type="ECO:0000256" key="2">
    <source>
        <dbReference type="ARBA" id="ARBA00023125"/>
    </source>
</evidence>
<dbReference type="PANTHER" id="PTHR30055">
    <property type="entry name" value="HTH-TYPE TRANSCRIPTIONAL REGULATOR RUTR"/>
    <property type="match status" value="1"/>
</dbReference>
<organism evidence="7 8">
    <name type="scientific">Chondromyces crocatus</name>
    <dbReference type="NCBI Taxonomy" id="52"/>
    <lineage>
        <taxon>Bacteria</taxon>
        <taxon>Pseudomonadati</taxon>
        <taxon>Myxococcota</taxon>
        <taxon>Polyangia</taxon>
        <taxon>Polyangiales</taxon>
        <taxon>Polyangiaceae</taxon>
        <taxon>Chondromyces</taxon>
    </lineage>
</organism>
<evidence type="ECO:0000259" key="6">
    <source>
        <dbReference type="PROSITE" id="PS50977"/>
    </source>
</evidence>
<dbReference type="RefSeq" id="WP_050430617.1">
    <property type="nucleotide sequence ID" value="NZ_CP012159.1"/>
</dbReference>
<dbReference type="EMBL" id="CP012159">
    <property type="protein sequence ID" value="AKT38390.1"/>
    <property type="molecule type" value="Genomic_DNA"/>
</dbReference>
<dbReference type="InterPro" id="IPR001647">
    <property type="entry name" value="HTH_TetR"/>
</dbReference>
<dbReference type="InterPro" id="IPR049445">
    <property type="entry name" value="TetR_SbtR-like_C"/>
</dbReference>
<evidence type="ECO:0000256" key="3">
    <source>
        <dbReference type="ARBA" id="ARBA00023163"/>
    </source>
</evidence>
<dbReference type="InterPro" id="IPR036271">
    <property type="entry name" value="Tet_transcr_reg_TetR-rel_C_sf"/>
</dbReference>
<reference evidence="7 8" key="1">
    <citation type="submission" date="2015-07" db="EMBL/GenBank/DDBJ databases">
        <title>Genome analysis of myxobacterium Chondromyces crocatus Cm c5 reveals a high potential for natural compound synthesis and the genetic basis for the loss of fruiting body formation.</title>
        <authorList>
            <person name="Zaburannyi N."/>
            <person name="Bunk B."/>
            <person name="Maier J."/>
            <person name="Overmann J."/>
            <person name="Mueller R."/>
        </authorList>
    </citation>
    <scope>NUCLEOTIDE SEQUENCE [LARGE SCALE GENOMIC DNA]</scope>
    <source>
        <strain evidence="7 8">Cm c5</strain>
    </source>
</reference>
<dbReference type="SUPFAM" id="SSF48498">
    <property type="entry name" value="Tetracyclin repressor-like, C-terminal domain"/>
    <property type="match status" value="1"/>
</dbReference>
<dbReference type="InterPro" id="IPR009057">
    <property type="entry name" value="Homeodomain-like_sf"/>
</dbReference>
<feature type="region of interest" description="Disordered" evidence="5">
    <location>
        <begin position="1"/>
        <end position="23"/>
    </location>
</feature>
<protein>
    <submittedName>
        <fullName evidence="7">TetR family transcriptional regulator</fullName>
    </submittedName>
</protein>
<evidence type="ECO:0000313" key="7">
    <source>
        <dbReference type="EMBL" id="AKT38390.1"/>
    </source>
</evidence>
<keyword evidence="8" id="KW-1185">Reference proteome</keyword>
<dbReference type="GO" id="GO:0003700">
    <property type="term" value="F:DNA-binding transcription factor activity"/>
    <property type="evidence" value="ECO:0007669"/>
    <property type="project" value="TreeGrafter"/>
</dbReference>
<dbReference type="PROSITE" id="PS50977">
    <property type="entry name" value="HTH_TETR_2"/>
    <property type="match status" value="1"/>
</dbReference>
<dbReference type="Gene3D" id="1.10.357.10">
    <property type="entry name" value="Tetracycline Repressor, domain 2"/>
    <property type="match status" value="1"/>
</dbReference>
<feature type="domain" description="HTH tetR-type" evidence="6">
    <location>
        <begin position="26"/>
        <end position="85"/>
    </location>
</feature>
<sequence>MVAARKSAESPPPSTAAAPRLRADAQRNRDRLLEVADEVFSEQGAAASLDDIARRAGVGIGTLYRHFPTRDALLLATLGDRLALIGKKGKALLGSESASEGLAAWMKLMIKHTSTYCGLAASLGGTLEGLTSACEVARAAGAELLERAQKAGEIRQEVPFSDVESMVMAIAFAAERAPGDKGRMRRLLALLFEGLRPRGAG</sequence>
<dbReference type="OrthoDB" id="5293556at2"/>
<accession>A0A0K1EBZ2</accession>
<keyword evidence="2 4" id="KW-0238">DNA-binding</keyword>
<dbReference type="AlphaFoldDB" id="A0A0K1EBZ2"/>
<keyword evidence="1" id="KW-0805">Transcription regulation</keyword>
<dbReference type="PATRIC" id="fig|52.7.peg.2759"/>
<evidence type="ECO:0000313" key="8">
    <source>
        <dbReference type="Proteomes" id="UP000067626"/>
    </source>
</evidence>
<dbReference type="Pfam" id="PF21597">
    <property type="entry name" value="TetR_C_43"/>
    <property type="match status" value="1"/>
</dbReference>
<dbReference type="PANTHER" id="PTHR30055:SF234">
    <property type="entry name" value="HTH-TYPE TRANSCRIPTIONAL REGULATOR BETI"/>
    <property type="match status" value="1"/>
</dbReference>
<dbReference type="KEGG" id="ccro:CMC5_025360"/>
<keyword evidence="3" id="KW-0804">Transcription</keyword>
<proteinExistence type="predicted"/>
<gene>
    <name evidence="7" type="primary">tetR</name>
    <name evidence="7" type="ORF">CMC5_025360</name>
</gene>
<dbReference type="GO" id="GO:0000976">
    <property type="term" value="F:transcription cis-regulatory region binding"/>
    <property type="evidence" value="ECO:0007669"/>
    <property type="project" value="TreeGrafter"/>
</dbReference>
<dbReference type="STRING" id="52.CMC5_025360"/>
<dbReference type="PRINTS" id="PR00455">
    <property type="entry name" value="HTHTETR"/>
</dbReference>
<name>A0A0K1EBZ2_CHOCO</name>
<feature type="DNA-binding region" description="H-T-H motif" evidence="4">
    <location>
        <begin position="48"/>
        <end position="67"/>
    </location>
</feature>